<evidence type="ECO:0000256" key="1">
    <source>
        <dbReference type="ARBA" id="ARBA00000441"/>
    </source>
</evidence>
<reference evidence="10" key="1">
    <citation type="submission" date="2023-03" db="EMBL/GenBank/DDBJ databases">
        <title>Chromosome-scale reference genome and RAD-based genetic map of yellow starthistle (Centaurea solstitialis) reveal putative structural variation and QTLs associated with invader traits.</title>
        <authorList>
            <person name="Reatini B."/>
            <person name="Cang F.A."/>
            <person name="Jiang Q."/>
            <person name="Mckibben M.T.W."/>
            <person name="Barker M.S."/>
            <person name="Rieseberg L.H."/>
            <person name="Dlugosch K.M."/>
        </authorList>
    </citation>
    <scope>NUCLEOTIDE SEQUENCE</scope>
    <source>
        <strain evidence="10">CAN-66</strain>
        <tissue evidence="10">Leaf</tissue>
    </source>
</reference>
<dbReference type="InterPro" id="IPR013785">
    <property type="entry name" value="Aldolase_TIM"/>
</dbReference>
<feature type="compositionally biased region" description="Basic and acidic residues" evidence="9">
    <location>
        <begin position="346"/>
        <end position="360"/>
    </location>
</feature>
<keyword evidence="7" id="KW-0704">Schiff base</keyword>
<dbReference type="EMBL" id="JARYMX010000007">
    <property type="protein sequence ID" value="KAJ9540827.1"/>
    <property type="molecule type" value="Genomic_DNA"/>
</dbReference>
<evidence type="ECO:0000256" key="4">
    <source>
        <dbReference type="ARBA" id="ARBA00013068"/>
    </source>
</evidence>
<dbReference type="PROSITE" id="PS00158">
    <property type="entry name" value="ALDOLASE_CLASS_I"/>
    <property type="match status" value="1"/>
</dbReference>
<accession>A0AA38VZM1</accession>
<sequence length="368" mass="39519">MASASLFKPSPSTILDKSEWVKGQTLRHPPVSVVRFSSAAPAVSTIRAGPYADELVKTAKSVATPGRGILAMDESNATCGKRLESIGLENTEANRQAYRTLLVSAPGLGNYISGAILFEETLFQSTVDGKKIVDVLVAQGIIPGIKVDKGLVPLAGSNNESWCQGLDGLDSRTASYYQQGARFAKWRTVVSIPNGPSALAVKEAAWGLARYAAISQDNGLVPIVEPEILLDGEHGIDRNFEVAQQVWAQVFFNLAENNVLFEGILLKPSMVTPGAGCKERATPQQVAEYTLKLLHKRVPPSVPGIMAIFIRWAIRGGSYAQLERDEPEPEPVACVVFIRTCPSEHVPQDMGRKAREREGGSGRAAAAG</sequence>
<evidence type="ECO:0000313" key="11">
    <source>
        <dbReference type="Proteomes" id="UP001172457"/>
    </source>
</evidence>
<evidence type="ECO:0000256" key="5">
    <source>
        <dbReference type="ARBA" id="ARBA00023152"/>
    </source>
</evidence>
<dbReference type="GO" id="GO:0004332">
    <property type="term" value="F:fructose-bisphosphate aldolase activity"/>
    <property type="evidence" value="ECO:0007669"/>
    <property type="project" value="UniProtKB-EC"/>
</dbReference>
<dbReference type="PANTHER" id="PTHR11627">
    <property type="entry name" value="FRUCTOSE-BISPHOSPHATE ALDOLASE"/>
    <property type="match status" value="1"/>
</dbReference>
<feature type="region of interest" description="Disordered" evidence="9">
    <location>
        <begin position="346"/>
        <end position="368"/>
    </location>
</feature>
<dbReference type="InterPro" id="IPR029768">
    <property type="entry name" value="Aldolase_I_AS"/>
</dbReference>
<gene>
    <name evidence="10" type="ORF">OSB04_027333</name>
</gene>
<keyword evidence="6 8" id="KW-0456">Lyase</keyword>
<keyword evidence="5 8" id="KW-0324">Glycolysis</keyword>
<dbReference type="Proteomes" id="UP001172457">
    <property type="component" value="Chromosome 7"/>
</dbReference>
<comment type="pathway">
    <text evidence="2">Carbohydrate degradation; glycolysis; D-glyceraldehyde 3-phosphate and glycerone phosphate from D-glucose: step 4/4.</text>
</comment>
<comment type="similarity">
    <text evidence="3 8">Belongs to the class I fructose-bisphosphate aldolase family.</text>
</comment>
<proteinExistence type="inferred from homology"/>
<keyword evidence="11" id="KW-1185">Reference proteome</keyword>
<dbReference type="Pfam" id="PF00274">
    <property type="entry name" value="Glycolytic"/>
    <property type="match status" value="1"/>
</dbReference>
<organism evidence="10 11">
    <name type="scientific">Centaurea solstitialis</name>
    <name type="common">yellow star-thistle</name>
    <dbReference type="NCBI Taxonomy" id="347529"/>
    <lineage>
        <taxon>Eukaryota</taxon>
        <taxon>Viridiplantae</taxon>
        <taxon>Streptophyta</taxon>
        <taxon>Embryophyta</taxon>
        <taxon>Tracheophyta</taxon>
        <taxon>Spermatophyta</taxon>
        <taxon>Magnoliopsida</taxon>
        <taxon>eudicotyledons</taxon>
        <taxon>Gunneridae</taxon>
        <taxon>Pentapetalae</taxon>
        <taxon>asterids</taxon>
        <taxon>campanulids</taxon>
        <taxon>Asterales</taxon>
        <taxon>Asteraceae</taxon>
        <taxon>Carduoideae</taxon>
        <taxon>Cardueae</taxon>
        <taxon>Centaureinae</taxon>
        <taxon>Centaurea</taxon>
    </lineage>
</organism>
<comment type="caution">
    <text evidence="10">The sequence shown here is derived from an EMBL/GenBank/DDBJ whole genome shotgun (WGS) entry which is preliminary data.</text>
</comment>
<comment type="catalytic activity">
    <reaction evidence="1 8">
        <text>beta-D-fructose 1,6-bisphosphate = D-glyceraldehyde 3-phosphate + dihydroxyacetone phosphate</text>
        <dbReference type="Rhea" id="RHEA:14729"/>
        <dbReference type="ChEBI" id="CHEBI:32966"/>
        <dbReference type="ChEBI" id="CHEBI:57642"/>
        <dbReference type="ChEBI" id="CHEBI:59776"/>
        <dbReference type="EC" id="4.1.2.13"/>
    </reaction>
</comment>
<evidence type="ECO:0000256" key="2">
    <source>
        <dbReference type="ARBA" id="ARBA00004714"/>
    </source>
</evidence>
<evidence type="ECO:0000256" key="7">
    <source>
        <dbReference type="ARBA" id="ARBA00023270"/>
    </source>
</evidence>
<evidence type="ECO:0000256" key="3">
    <source>
        <dbReference type="ARBA" id="ARBA00010387"/>
    </source>
</evidence>
<protein>
    <recommendedName>
        <fullName evidence="4 8">Fructose-bisphosphate aldolase</fullName>
        <ecNumber evidence="4 8">4.1.2.13</ecNumber>
    </recommendedName>
</protein>
<evidence type="ECO:0000256" key="9">
    <source>
        <dbReference type="SAM" id="MobiDB-lite"/>
    </source>
</evidence>
<dbReference type="EC" id="4.1.2.13" evidence="4 8"/>
<name>A0AA38VZM1_9ASTR</name>
<dbReference type="NCBIfam" id="NF033379">
    <property type="entry name" value="FrucBisAld_I"/>
    <property type="match status" value="1"/>
</dbReference>
<dbReference type="InterPro" id="IPR000741">
    <property type="entry name" value="FBA_I"/>
</dbReference>
<dbReference type="GO" id="GO:0006096">
    <property type="term" value="P:glycolytic process"/>
    <property type="evidence" value="ECO:0007669"/>
    <property type="project" value="UniProtKB-KW"/>
</dbReference>
<dbReference type="AlphaFoldDB" id="A0AA38VZM1"/>
<evidence type="ECO:0000313" key="10">
    <source>
        <dbReference type="EMBL" id="KAJ9540827.1"/>
    </source>
</evidence>
<evidence type="ECO:0000256" key="6">
    <source>
        <dbReference type="ARBA" id="ARBA00023239"/>
    </source>
</evidence>
<dbReference type="Gene3D" id="3.20.20.70">
    <property type="entry name" value="Aldolase class I"/>
    <property type="match status" value="1"/>
</dbReference>
<dbReference type="SUPFAM" id="SSF51569">
    <property type="entry name" value="Aldolase"/>
    <property type="match status" value="1"/>
</dbReference>
<evidence type="ECO:0000256" key="8">
    <source>
        <dbReference type="RuleBase" id="RU003994"/>
    </source>
</evidence>